<evidence type="ECO:0000313" key="3">
    <source>
        <dbReference type="EMBL" id="CAH1965286.1"/>
    </source>
</evidence>
<protein>
    <submittedName>
        <fullName evidence="3">Uncharacterized protein</fullName>
    </submittedName>
</protein>
<evidence type="ECO:0000256" key="2">
    <source>
        <dbReference type="SAM" id="Phobius"/>
    </source>
</evidence>
<sequence>MENEPDVSLLKSDAQVASIEDPRILLHAIVVVGVIALIANHFSSVYPVRPALVQHMAGSWKVCESAHIWRTRTTWIADESPSTMKESPSIAWDVLKLFQQQEAYNMFNDQAYITGGLKKIITQQLNAESSETHPKRKVLDRYAKTERPVFDDSDSEDEN</sequence>
<comment type="caution">
    <text evidence="3">The sequence shown here is derived from an EMBL/GenBank/DDBJ whole genome shotgun (WGS) entry which is preliminary data.</text>
</comment>
<feature type="compositionally biased region" description="Basic and acidic residues" evidence="1">
    <location>
        <begin position="130"/>
        <end position="150"/>
    </location>
</feature>
<accession>A0A9P0P0Z0</accession>
<reference evidence="3" key="1">
    <citation type="submission" date="2022-03" db="EMBL/GenBank/DDBJ databases">
        <authorList>
            <person name="Sayadi A."/>
        </authorList>
    </citation>
    <scope>NUCLEOTIDE SEQUENCE</scope>
</reference>
<proteinExistence type="predicted"/>
<dbReference type="AlphaFoldDB" id="A0A9P0P0Z0"/>
<dbReference type="Proteomes" id="UP001152888">
    <property type="component" value="Unassembled WGS sequence"/>
</dbReference>
<keyword evidence="2" id="KW-0812">Transmembrane</keyword>
<organism evidence="3 4">
    <name type="scientific">Acanthoscelides obtectus</name>
    <name type="common">Bean weevil</name>
    <name type="synonym">Bruchus obtectus</name>
    <dbReference type="NCBI Taxonomy" id="200917"/>
    <lineage>
        <taxon>Eukaryota</taxon>
        <taxon>Metazoa</taxon>
        <taxon>Ecdysozoa</taxon>
        <taxon>Arthropoda</taxon>
        <taxon>Hexapoda</taxon>
        <taxon>Insecta</taxon>
        <taxon>Pterygota</taxon>
        <taxon>Neoptera</taxon>
        <taxon>Endopterygota</taxon>
        <taxon>Coleoptera</taxon>
        <taxon>Polyphaga</taxon>
        <taxon>Cucujiformia</taxon>
        <taxon>Chrysomeloidea</taxon>
        <taxon>Chrysomelidae</taxon>
        <taxon>Bruchinae</taxon>
        <taxon>Bruchini</taxon>
        <taxon>Acanthoscelides</taxon>
    </lineage>
</organism>
<feature type="transmembrane region" description="Helical" evidence="2">
    <location>
        <begin position="24"/>
        <end position="46"/>
    </location>
</feature>
<evidence type="ECO:0000256" key="1">
    <source>
        <dbReference type="SAM" id="MobiDB-lite"/>
    </source>
</evidence>
<keyword evidence="2" id="KW-0472">Membrane</keyword>
<feature type="region of interest" description="Disordered" evidence="1">
    <location>
        <begin position="126"/>
        <end position="159"/>
    </location>
</feature>
<gene>
    <name evidence="3" type="ORF">ACAOBT_LOCUS6256</name>
</gene>
<name>A0A9P0P0Z0_ACAOB</name>
<dbReference type="EMBL" id="CAKOFQ010006723">
    <property type="protein sequence ID" value="CAH1965286.1"/>
    <property type="molecule type" value="Genomic_DNA"/>
</dbReference>
<keyword evidence="4" id="KW-1185">Reference proteome</keyword>
<dbReference type="OrthoDB" id="6380971at2759"/>
<keyword evidence="2" id="KW-1133">Transmembrane helix</keyword>
<evidence type="ECO:0000313" key="4">
    <source>
        <dbReference type="Proteomes" id="UP001152888"/>
    </source>
</evidence>